<organism evidence="2 3">
    <name type="scientific">Gordonibacter massiliensis</name>
    <name type="common">ex Traore et al. 2017</name>
    <dbReference type="NCBI Taxonomy" id="1841863"/>
    <lineage>
        <taxon>Bacteria</taxon>
        <taxon>Bacillati</taxon>
        <taxon>Actinomycetota</taxon>
        <taxon>Coriobacteriia</taxon>
        <taxon>Eggerthellales</taxon>
        <taxon>Eggerthellaceae</taxon>
        <taxon>Gordonibacter</taxon>
    </lineage>
</organism>
<dbReference type="Proteomes" id="UP000587396">
    <property type="component" value="Unassembled WGS sequence"/>
</dbReference>
<comment type="caution">
    <text evidence="2">The sequence shown here is derived from an EMBL/GenBank/DDBJ whole genome shotgun (WGS) entry which is preliminary data.</text>
</comment>
<accession>A0A842JGW1</accession>
<keyword evidence="3" id="KW-1185">Reference proteome</keyword>
<name>A0A842JGW1_9ACTN</name>
<feature type="transmembrane region" description="Helical" evidence="1">
    <location>
        <begin position="61"/>
        <end position="79"/>
    </location>
</feature>
<sequence>MGEAARWEKTATEAVILKFDPSAACQVSVVRTSAPRHAKPALPRRRSLQGRGYGLSKSELAWARGAGILLAAVSLAVVLL</sequence>
<evidence type="ECO:0000256" key="1">
    <source>
        <dbReference type="SAM" id="Phobius"/>
    </source>
</evidence>
<dbReference type="RefSeq" id="WP_185905505.1">
    <property type="nucleotide sequence ID" value="NZ_JACMSE010000007.1"/>
</dbReference>
<protein>
    <submittedName>
        <fullName evidence="2">Uncharacterized protein</fullName>
    </submittedName>
</protein>
<dbReference type="EMBL" id="JACMSE010000007">
    <property type="protein sequence ID" value="MBC2889721.1"/>
    <property type="molecule type" value="Genomic_DNA"/>
</dbReference>
<gene>
    <name evidence="2" type="ORF">H7313_10265</name>
</gene>
<keyword evidence="1" id="KW-0812">Transmembrane</keyword>
<dbReference type="AlphaFoldDB" id="A0A842JGW1"/>
<evidence type="ECO:0000313" key="2">
    <source>
        <dbReference type="EMBL" id="MBC2889721.1"/>
    </source>
</evidence>
<proteinExistence type="predicted"/>
<reference evidence="2 3" key="1">
    <citation type="submission" date="2020-08" db="EMBL/GenBank/DDBJ databases">
        <authorList>
            <person name="Liu C."/>
            <person name="Sun Q."/>
        </authorList>
    </citation>
    <scope>NUCLEOTIDE SEQUENCE [LARGE SCALE GENOMIC DNA]</scope>
    <source>
        <strain evidence="2 3">N22</strain>
    </source>
</reference>
<keyword evidence="1" id="KW-1133">Transmembrane helix</keyword>
<keyword evidence="1" id="KW-0472">Membrane</keyword>
<evidence type="ECO:0000313" key="3">
    <source>
        <dbReference type="Proteomes" id="UP000587396"/>
    </source>
</evidence>